<evidence type="ECO:0000313" key="2">
    <source>
        <dbReference type="Proteomes" id="UP000196082"/>
    </source>
</evidence>
<evidence type="ECO:0000313" key="1">
    <source>
        <dbReference type="EMBL" id="OUM22661.1"/>
    </source>
</evidence>
<protein>
    <submittedName>
        <fullName evidence="1">Uncharacterized protein</fullName>
    </submittedName>
</protein>
<dbReference type="RefSeq" id="WP_086979340.1">
    <property type="nucleotide sequence ID" value="NZ_NFSB01000091.1"/>
</dbReference>
<sequence>MSAGTGLGYLIKTFGATKADVTFNRLPKVIQAAREAIPEGEVVGYLMCALDRPPQMTGLIFCDHRHDFPEGLPMRTPPVVERFYRGGYLVVRALGGGLYVVAHWYYENGALRPFFEVH</sequence>
<gene>
    <name evidence="1" type="ORF">B8W72_29880</name>
</gene>
<name>A0A1Y3KEH9_PSEPU</name>
<organism evidence="1 2">
    <name type="scientific">Pseudomonas putida</name>
    <name type="common">Arthrobacter siderocapsulatus</name>
    <dbReference type="NCBI Taxonomy" id="303"/>
    <lineage>
        <taxon>Bacteria</taxon>
        <taxon>Pseudomonadati</taxon>
        <taxon>Pseudomonadota</taxon>
        <taxon>Gammaproteobacteria</taxon>
        <taxon>Pseudomonadales</taxon>
        <taxon>Pseudomonadaceae</taxon>
        <taxon>Pseudomonas</taxon>
    </lineage>
</organism>
<dbReference type="AlphaFoldDB" id="A0A1Y3KEH9"/>
<comment type="caution">
    <text evidence="1">The sequence shown here is derived from an EMBL/GenBank/DDBJ whole genome shotgun (WGS) entry which is preliminary data.</text>
</comment>
<accession>A0A1Y3KEH9</accession>
<dbReference type="Proteomes" id="UP000196082">
    <property type="component" value="Unassembled WGS sequence"/>
</dbReference>
<dbReference type="EMBL" id="NFSB01000091">
    <property type="protein sequence ID" value="OUM22661.1"/>
    <property type="molecule type" value="Genomic_DNA"/>
</dbReference>
<reference evidence="1 2" key="1">
    <citation type="submission" date="2017-05" db="EMBL/GenBank/DDBJ databases">
        <title>Whole genome sequence of Pseudomonas putida isolate 1312 commercialized as a biostimulant.</title>
        <authorList>
            <person name="Crovadore J."/>
            <person name="Blanc P."/>
            <person name="Chablais R."/>
            <person name="Cochard B."/>
            <person name="Grizard D."/>
            <person name="Lefort F."/>
        </authorList>
    </citation>
    <scope>NUCLEOTIDE SEQUENCE [LARGE SCALE GENOMIC DNA]</scope>
    <source>
        <strain evidence="1 2">1312</strain>
    </source>
</reference>
<proteinExistence type="predicted"/>